<reference evidence="2" key="1">
    <citation type="submission" date="2019-12" db="EMBL/GenBank/DDBJ databases">
        <authorList>
            <person name="Scholz U."/>
            <person name="Mascher M."/>
            <person name="Fiebig A."/>
        </authorList>
    </citation>
    <scope>NUCLEOTIDE SEQUENCE</scope>
</reference>
<keyword evidence="1" id="KW-0812">Transmembrane</keyword>
<evidence type="ECO:0000313" key="4">
    <source>
        <dbReference type="Proteomes" id="UP000663760"/>
    </source>
</evidence>
<sequence>MGYLFRVRMSSFFAGAAVASGFGFYFLYKDYRIAQEAISQQAKSVYESLDARVTALESLKKADPVATHMEASE</sequence>
<evidence type="ECO:0000256" key="1">
    <source>
        <dbReference type="SAM" id="Phobius"/>
    </source>
</evidence>
<name>A0A7I8IZ47_SPIIN</name>
<keyword evidence="4" id="KW-1185">Reference proteome</keyword>
<feature type="transmembrane region" description="Helical" evidence="1">
    <location>
        <begin position="12"/>
        <end position="28"/>
    </location>
</feature>
<dbReference type="EMBL" id="LR746270">
    <property type="protein sequence ID" value="CAA7399602.1"/>
    <property type="molecule type" value="Genomic_DNA"/>
</dbReference>
<dbReference type="OrthoDB" id="1911459at2759"/>
<protein>
    <submittedName>
        <fullName evidence="2">Uncharacterized protein</fullName>
    </submittedName>
</protein>
<proteinExistence type="predicted"/>
<dbReference type="EMBL" id="LR743594">
    <property type="protein sequence ID" value="CAA2623616.1"/>
    <property type="molecule type" value="Genomic_DNA"/>
</dbReference>
<dbReference type="AlphaFoldDB" id="A0A7I8IZ47"/>
<evidence type="ECO:0000313" key="2">
    <source>
        <dbReference type="EMBL" id="CAA2623616.1"/>
    </source>
</evidence>
<gene>
    <name evidence="2" type="ORF">SI7747_07009542</name>
    <name evidence="3" type="ORF">SI8410_07010272</name>
</gene>
<dbReference type="PANTHER" id="PTHR34970:SF2">
    <property type="entry name" value="ABC TRANSPORTER A FAMILY PROTEIN"/>
    <property type="match status" value="1"/>
</dbReference>
<dbReference type="Proteomes" id="UP000663760">
    <property type="component" value="Chromosome 7"/>
</dbReference>
<accession>A0A7I8IZ47</accession>
<organism evidence="2">
    <name type="scientific">Spirodela intermedia</name>
    <name type="common">Intermediate duckweed</name>
    <dbReference type="NCBI Taxonomy" id="51605"/>
    <lineage>
        <taxon>Eukaryota</taxon>
        <taxon>Viridiplantae</taxon>
        <taxon>Streptophyta</taxon>
        <taxon>Embryophyta</taxon>
        <taxon>Tracheophyta</taxon>
        <taxon>Spermatophyta</taxon>
        <taxon>Magnoliopsida</taxon>
        <taxon>Liliopsida</taxon>
        <taxon>Araceae</taxon>
        <taxon>Lemnoideae</taxon>
        <taxon>Spirodela</taxon>
    </lineage>
</organism>
<dbReference type="PANTHER" id="PTHR34970">
    <property type="entry name" value="ABC TRANSPORTER A FAMILY PROTEIN"/>
    <property type="match status" value="1"/>
</dbReference>
<keyword evidence="1" id="KW-1133">Transmembrane helix</keyword>
<evidence type="ECO:0000313" key="3">
    <source>
        <dbReference type="EMBL" id="CAA7399602.1"/>
    </source>
</evidence>
<keyword evidence="1" id="KW-0472">Membrane</keyword>